<organism evidence="1 2">
    <name type="scientific">Aldrovandia affinis</name>
    <dbReference type="NCBI Taxonomy" id="143900"/>
    <lineage>
        <taxon>Eukaryota</taxon>
        <taxon>Metazoa</taxon>
        <taxon>Chordata</taxon>
        <taxon>Craniata</taxon>
        <taxon>Vertebrata</taxon>
        <taxon>Euteleostomi</taxon>
        <taxon>Actinopterygii</taxon>
        <taxon>Neopterygii</taxon>
        <taxon>Teleostei</taxon>
        <taxon>Notacanthiformes</taxon>
        <taxon>Halosauridae</taxon>
        <taxon>Aldrovandia</taxon>
    </lineage>
</organism>
<evidence type="ECO:0000313" key="1">
    <source>
        <dbReference type="EMBL" id="KAJ8386454.1"/>
    </source>
</evidence>
<reference evidence="1" key="1">
    <citation type="journal article" date="2023" name="Science">
        <title>Genome structures resolve the early diversification of teleost fishes.</title>
        <authorList>
            <person name="Parey E."/>
            <person name="Louis A."/>
            <person name="Montfort J."/>
            <person name="Bouchez O."/>
            <person name="Roques C."/>
            <person name="Iampietro C."/>
            <person name="Lluch J."/>
            <person name="Castinel A."/>
            <person name="Donnadieu C."/>
            <person name="Desvignes T."/>
            <person name="Floi Bucao C."/>
            <person name="Jouanno E."/>
            <person name="Wen M."/>
            <person name="Mejri S."/>
            <person name="Dirks R."/>
            <person name="Jansen H."/>
            <person name="Henkel C."/>
            <person name="Chen W.J."/>
            <person name="Zahm M."/>
            <person name="Cabau C."/>
            <person name="Klopp C."/>
            <person name="Thompson A.W."/>
            <person name="Robinson-Rechavi M."/>
            <person name="Braasch I."/>
            <person name="Lecointre G."/>
            <person name="Bobe J."/>
            <person name="Postlethwait J.H."/>
            <person name="Berthelot C."/>
            <person name="Roest Crollius H."/>
            <person name="Guiguen Y."/>
        </authorList>
    </citation>
    <scope>NUCLEOTIDE SEQUENCE</scope>
    <source>
        <strain evidence="1">NC1722</strain>
    </source>
</reference>
<name>A0AAD7RLM4_9TELE</name>
<sequence>MPLTPGSINYSPTGYAQQQHVAATPTLVWTCPMHPQGCHTIPSEQETQPSSIPLLATGKVQRKRRRLRNPDTFSEKYRRLMVVMGRGEVGARAGASAGPEGRARWSERQCMCGHCQLNPPHPDSFAVMYRTWMENVEDRIKKEDMTAFERIGSPTPVSQMDQHENNEPDLILVVPEDTKPCICVMSGRDPALPPGQAAASPN</sequence>
<protein>
    <submittedName>
        <fullName evidence="1">Uncharacterized protein</fullName>
    </submittedName>
</protein>
<comment type="caution">
    <text evidence="1">The sequence shown here is derived from an EMBL/GenBank/DDBJ whole genome shotgun (WGS) entry which is preliminary data.</text>
</comment>
<keyword evidence="2" id="KW-1185">Reference proteome</keyword>
<evidence type="ECO:0000313" key="2">
    <source>
        <dbReference type="Proteomes" id="UP001221898"/>
    </source>
</evidence>
<dbReference type="Proteomes" id="UP001221898">
    <property type="component" value="Unassembled WGS sequence"/>
</dbReference>
<proteinExistence type="predicted"/>
<accession>A0AAD7RLM4</accession>
<dbReference type="AlphaFoldDB" id="A0AAD7RLM4"/>
<dbReference type="EMBL" id="JAINUG010000227">
    <property type="protein sequence ID" value="KAJ8386454.1"/>
    <property type="molecule type" value="Genomic_DNA"/>
</dbReference>
<gene>
    <name evidence="1" type="ORF">AAFF_G00169240</name>
</gene>